<accession>A0ABT2BM33</accession>
<comment type="caution">
    <text evidence="2">The sequence shown here is derived from an EMBL/GenBank/DDBJ whole genome shotgun (WGS) entry which is preliminary data.</text>
</comment>
<protein>
    <submittedName>
        <fullName evidence="2">Uncharacterized protein</fullName>
    </submittedName>
</protein>
<sequence>MKPVKNQKKSPRLALRAESISLEGDRGDRKNDAALRQRFPIYIGNGCHHVAEYGAQGSAIVLRLVHQRKCSTIAKYAK</sequence>
<feature type="compositionally biased region" description="Basic residues" evidence="1">
    <location>
        <begin position="1"/>
        <end position="11"/>
    </location>
</feature>
<dbReference type="EMBL" id="JANUGV010000004">
    <property type="protein sequence ID" value="MCS0609559.1"/>
    <property type="molecule type" value="Genomic_DNA"/>
</dbReference>
<evidence type="ECO:0000256" key="1">
    <source>
        <dbReference type="SAM" id="MobiDB-lite"/>
    </source>
</evidence>
<dbReference type="RefSeq" id="WP_258857212.1">
    <property type="nucleotide sequence ID" value="NZ_JANUGV010000004.1"/>
</dbReference>
<reference evidence="2 3" key="1">
    <citation type="submission" date="2022-08" db="EMBL/GenBank/DDBJ databases">
        <title>Reclassification of Massilia species as members of the genera Telluria, Duganella, Pseudoduganella, Mokoshia gen. nov. and Zemynaea gen. nov. using orthogonal and non-orthogonal genome-based approaches.</title>
        <authorList>
            <person name="Bowman J.P."/>
        </authorList>
    </citation>
    <scope>NUCLEOTIDE SEQUENCE [LARGE SCALE GENOMIC DNA]</scope>
    <source>
        <strain evidence="2 3">JCM 31607</strain>
    </source>
</reference>
<organism evidence="2 3">
    <name type="scientific">Massilia solisilvae</name>
    <dbReference type="NCBI Taxonomy" id="1811225"/>
    <lineage>
        <taxon>Bacteria</taxon>
        <taxon>Pseudomonadati</taxon>
        <taxon>Pseudomonadota</taxon>
        <taxon>Betaproteobacteria</taxon>
        <taxon>Burkholderiales</taxon>
        <taxon>Oxalobacteraceae</taxon>
        <taxon>Telluria group</taxon>
        <taxon>Massilia</taxon>
    </lineage>
</organism>
<gene>
    <name evidence="2" type="ORF">NX773_15415</name>
</gene>
<evidence type="ECO:0000313" key="3">
    <source>
        <dbReference type="Proteomes" id="UP001205861"/>
    </source>
</evidence>
<feature type="region of interest" description="Disordered" evidence="1">
    <location>
        <begin position="1"/>
        <end position="20"/>
    </location>
</feature>
<proteinExistence type="predicted"/>
<dbReference type="Proteomes" id="UP001205861">
    <property type="component" value="Unassembled WGS sequence"/>
</dbReference>
<name>A0ABT2BM33_9BURK</name>
<evidence type="ECO:0000313" key="2">
    <source>
        <dbReference type="EMBL" id="MCS0609559.1"/>
    </source>
</evidence>
<keyword evidence="3" id="KW-1185">Reference proteome</keyword>